<reference evidence="3 4" key="1">
    <citation type="submission" date="2021-05" db="EMBL/GenBank/DDBJ databases">
        <title>Kineosporia and Streptomyces sp. nov. two new marine actinobacteria isolated from Coral.</title>
        <authorList>
            <person name="Buangrab K."/>
            <person name="Sutthacheep M."/>
            <person name="Yeemin T."/>
            <person name="Harunari E."/>
            <person name="Igarashi Y."/>
            <person name="Kanchanasin P."/>
            <person name="Tanasupawat S."/>
            <person name="Phongsopitanun W."/>
        </authorList>
    </citation>
    <scope>NUCLEOTIDE SEQUENCE [LARGE SCALE GENOMIC DNA]</scope>
    <source>
        <strain evidence="3 4">J2-2</strain>
    </source>
</reference>
<dbReference type="Pfam" id="PF12006">
    <property type="entry name" value="DUF3500"/>
    <property type="match status" value="1"/>
</dbReference>
<feature type="region of interest" description="Disordered" evidence="1">
    <location>
        <begin position="102"/>
        <end position="173"/>
    </location>
</feature>
<organism evidence="3 4">
    <name type="scientific">Kineosporia corallincola</name>
    <dbReference type="NCBI Taxonomy" id="2835133"/>
    <lineage>
        <taxon>Bacteria</taxon>
        <taxon>Bacillati</taxon>
        <taxon>Actinomycetota</taxon>
        <taxon>Actinomycetes</taxon>
        <taxon>Kineosporiales</taxon>
        <taxon>Kineosporiaceae</taxon>
        <taxon>Kineosporia</taxon>
    </lineage>
</organism>
<dbReference type="EMBL" id="JAHBAY010000005">
    <property type="protein sequence ID" value="MBT0770224.1"/>
    <property type="molecule type" value="Genomic_DNA"/>
</dbReference>
<evidence type="ECO:0000313" key="3">
    <source>
        <dbReference type="EMBL" id="MBT0770224.1"/>
    </source>
</evidence>
<keyword evidence="4" id="KW-1185">Reference proteome</keyword>
<dbReference type="InterPro" id="IPR006311">
    <property type="entry name" value="TAT_signal"/>
</dbReference>
<feature type="compositionally biased region" description="Low complexity" evidence="1">
    <location>
        <begin position="117"/>
        <end position="140"/>
    </location>
</feature>
<dbReference type="InterPro" id="IPR021889">
    <property type="entry name" value="DUF3500"/>
</dbReference>
<feature type="compositionally biased region" description="Gly residues" evidence="1">
    <location>
        <begin position="141"/>
        <end position="167"/>
    </location>
</feature>
<proteinExistence type="predicted"/>
<gene>
    <name evidence="3" type="ORF">KIH74_14885</name>
</gene>
<evidence type="ECO:0000256" key="2">
    <source>
        <dbReference type="SAM" id="SignalP"/>
    </source>
</evidence>
<name>A0ABS5TGK6_9ACTN</name>
<dbReference type="Proteomes" id="UP001197247">
    <property type="component" value="Unassembled WGS sequence"/>
</dbReference>
<dbReference type="PANTHER" id="PTHR37489:SF1">
    <property type="entry name" value="DUF3500 DOMAIN-CONTAINING PROTEIN"/>
    <property type="match status" value="1"/>
</dbReference>
<feature type="signal peptide" evidence="2">
    <location>
        <begin position="1"/>
        <end position="41"/>
    </location>
</feature>
<feature type="compositionally biased region" description="Gly residues" evidence="1">
    <location>
        <begin position="102"/>
        <end position="116"/>
    </location>
</feature>
<accession>A0ABS5TGK6</accession>
<protein>
    <submittedName>
        <fullName evidence="3">DUF3500 domain-containing protein</fullName>
    </submittedName>
</protein>
<feature type="chain" id="PRO_5047330354" evidence="2">
    <location>
        <begin position="42"/>
        <end position="437"/>
    </location>
</feature>
<evidence type="ECO:0000256" key="1">
    <source>
        <dbReference type="SAM" id="MobiDB-lite"/>
    </source>
</evidence>
<dbReference type="PROSITE" id="PS51318">
    <property type="entry name" value="TAT"/>
    <property type="match status" value="1"/>
</dbReference>
<dbReference type="RefSeq" id="WP_214156513.1">
    <property type="nucleotide sequence ID" value="NZ_JAHBAY010000005.1"/>
</dbReference>
<dbReference type="PANTHER" id="PTHR37489">
    <property type="entry name" value="DUF3500 DOMAIN-CONTAINING PROTEIN"/>
    <property type="match status" value="1"/>
</dbReference>
<comment type="caution">
    <text evidence="3">The sequence shown here is derived from an EMBL/GenBank/DDBJ whole genome shotgun (WGS) entry which is preliminary data.</text>
</comment>
<evidence type="ECO:0000313" key="4">
    <source>
        <dbReference type="Proteomes" id="UP001197247"/>
    </source>
</evidence>
<keyword evidence="2" id="KW-0732">Signal</keyword>
<sequence length="437" mass="44464">MIETTSSLPGRALSRRTLLAGVPALAAALSACSGSSSGATATTSTSTTEAVTAVADGEAAAGSVAALAQAFYNTLDSDLQTTVLQNYTLANAKRWSNLPQGLLGGGSGGMPSGGSSGMPSGASGMPSGSTGDASGMPSGMPSGGPGGSSGSSGAPSGGAGGGTGGGNSTRLGVNIGQLSDDQVTALNALLEAATGTKTGLGWDEIQMHLDADDYLGDNGGGDTYGRENFYLAILGSPQDSGTWELQFGGHHLAVANTYTDGVLVGATPAFRGIEPNGQFTWDGKTEKVLKVKEKAFTAVLAALSTAEQKSAKLADTYSDLVLGPGNDWTFPTDKEGIQVSKLPAATKKLVLAAIATYVDDIADDDAATILKKYESELDDTYLAFSGTTKLTEKDDYVRIDGPSVWIEYSMQNGIVLSGNHPHTVWRDRTTDYGGTQS</sequence>